<dbReference type="AlphaFoldDB" id="A0AAE0VCP5"/>
<comment type="caution">
    <text evidence="3">The sequence shown here is derived from an EMBL/GenBank/DDBJ whole genome shotgun (WGS) entry which is preliminary data.</text>
</comment>
<sequence>MESRVLRECAEQLADVFTNIFNISLSSAVVPTCLKTITIIPVPKKSPVSCPNDYRLVALTPIIMKCFERLVLRQIKDLLPPSPPMQFAYHFSSAFNTIIPQHQTKKLSLLGISTSLCNWILDFLTGRPQSVWIGNSTSSATTLNTGAPQGCVLSPLLFTLLTHDCAAMHSSNHIIKFADDTTMVGLISKNNKLRKAHLPPLILNTFYRGTTESTLSSCITAWFGNCTISDRKTLQRIVRTAEKIIGVSLPSTADIYSTRCIRKANSIVDDPTHYSHTLFTLPPSGKTYRSIRALTSRPLNSFFPQAIKSLELCEVPACFKRSTIIPIPKKPKITGLNNYRPVALASVVMKSFERLIFNRSLELCEVPACFKRSTIIPIPKKPKITGLNNYRPVALASVVMKSFERLVLAYLKNITGPLLDPLQFAYRVNRSVDDAVNMGLHFILQHLDKSGTYVRLLFVDFSLAFNTIIPTLLQTKLIQLSVPSSICQWITSFLTDRHQLVKLGKFTSYSRTTSTGAPQGCVLSPLLFSLYTNDCTSTDPSVKLLKFADDTTVIGLIQDGDESAYRQEIEQLAAWCSLNNLELNTLKTVEMIVDFRRNTPALPSLTIMNSTVPTVESFRFLGTTISQDLKWETHIDSIIKKAQQRLYFLRQLRKFNLPQELLIHFYSAVIESVLCTSITVWFGSATKSDIRRLQRTVRSAERIIGAPLPTLQELYTSRLNLKDDAQGHDD</sequence>
<evidence type="ECO:0000313" key="4">
    <source>
        <dbReference type="Proteomes" id="UP001274896"/>
    </source>
</evidence>
<dbReference type="InterPro" id="IPR015095">
    <property type="entry name" value="AlkB_hom8_N"/>
</dbReference>
<dbReference type="GO" id="GO:0016706">
    <property type="term" value="F:2-oxoglutarate-dependent dioxygenase activity"/>
    <property type="evidence" value="ECO:0007669"/>
    <property type="project" value="InterPro"/>
</dbReference>
<dbReference type="SUPFAM" id="SSF56672">
    <property type="entry name" value="DNA/RNA polymerases"/>
    <property type="match status" value="2"/>
</dbReference>
<organism evidence="3 4">
    <name type="scientific">Hemibagrus guttatus</name>
    <dbReference type="NCBI Taxonomy" id="175788"/>
    <lineage>
        <taxon>Eukaryota</taxon>
        <taxon>Metazoa</taxon>
        <taxon>Chordata</taxon>
        <taxon>Craniata</taxon>
        <taxon>Vertebrata</taxon>
        <taxon>Euteleostomi</taxon>
        <taxon>Actinopterygii</taxon>
        <taxon>Neopterygii</taxon>
        <taxon>Teleostei</taxon>
        <taxon>Ostariophysi</taxon>
        <taxon>Siluriformes</taxon>
        <taxon>Bagridae</taxon>
        <taxon>Hemibagrus</taxon>
    </lineage>
</organism>
<evidence type="ECO:0000256" key="1">
    <source>
        <dbReference type="SAM" id="Phobius"/>
    </source>
</evidence>
<gene>
    <name evidence="3" type="ORF">QTP70_004199</name>
</gene>
<dbReference type="Pfam" id="PF00078">
    <property type="entry name" value="RVT_1"/>
    <property type="match status" value="2"/>
</dbReference>
<dbReference type="Proteomes" id="UP001274896">
    <property type="component" value="Unassembled WGS sequence"/>
</dbReference>
<protein>
    <recommendedName>
        <fullName evidence="2">Reverse transcriptase domain-containing protein</fullName>
    </recommendedName>
</protein>
<evidence type="ECO:0000259" key="2">
    <source>
        <dbReference type="PROSITE" id="PS50878"/>
    </source>
</evidence>
<dbReference type="PROSITE" id="PS50878">
    <property type="entry name" value="RT_POL"/>
    <property type="match status" value="2"/>
</dbReference>
<evidence type="ECO:0000313" key="3">
    <source>
        <dbReference type="EMBL" id="KAK3553519.1"/>
    </source>
</evidence>
<name>A0AAE0VCP5_9TELE</name>
<reference evidence="3" key="1">
    <citation type="submission" date="2023-06" db="EMBL/GenBank/DDBJ databases">
        <title>Male Hemibagrus guttatus genome.</title>
        <authorList>
            <person name="Bian C."/>
        </authorList>
    </citation>
    <scope>NUCLEOTIDE SEQUENCE</scope>
    <source>
        <strain evidence="3">Male_cb2023</strain>
        <tissue evidence="3">Muscle</tissue>
    </source>
</reference>
<dbReference type="EMBL" id="JAUCMX010000002">
    <property type="protein sequence ID" value="KAK3553519.1"/>
    <property type="molecule type" value="Genomic_DNA"/>
</dbReference>
<feature type="transmembrane region" description="Helical" evidence="1">
    <location>
        <begin position="661"/>
        <end position="682"/>
    </location>
</feature>
<accession>A0AAE0VCP5</accession>
<keyword evidence="1" id="KW-1133">Transmembrane helix</keyword>
<dbReference type="CDD" id="cd01650">
    <property type="entry name" value="RT_nLTR_like"/>
    <property type="match status" value="1"/>
</dbReference>
<dbReference type="Pfam" id="PF09004">
    <property type="entry name" value="ALKBH8_N"/>
    <property type="match status" value="1"/>
</dbReference>
<dbReference type="GO" id="GO:0008168">
    <property type="term" value="F:methyltransferase activity"/>
    <property type="evidence" value="ECO:0007669"/>
    <property type="project" value="InterPro"/>
</dbReference>
<keyword evidence="1" id="KW-0812">Transmembrane</keyword>
<keyword evidence="4" id="KW-1185">Reference proteome</keyword>
<keyword evidence="1" id="KW-0472">Membrane</keyword>
<dbReference type="PANTHER" id="PTHR47510">
    <property type="entry name" value="REVERSE TRANSCRIPTASE DOMAIN-CONTAINING PROTEIN"/>
    <property type="match status" value="1"/>
</dbReference>
<dbReference type="InterPro" id="IPR000477">
    <property type="entry name" value="RT_dom"/>
</dbReference>
<proteinExistence type="predicted"/>
<dbReference type="InterPro" id="IPR043502">
    <property type="entry name" value="DNA/RNA_pol_sf"/>
</dbReference>
<feature type="domain" description="Reverse transcriptase" evidence="2">
    <location>
        <begin position="359"/>
        <end position="625"/>
    </location>
</feature>
<feature type="domain" description="Reverse transcriptase" evidence="2">
    <location>
        <begin position="1"/>
        <end position="249"/>
    </location>
</feature>
<dbReference type="PANTHER" id="PTHR47510:SF3">
    <property type="entry name" value="ENDO_EXONUCLEASE_PHOSPHATASE DOMAIN-CONTAINING PROTEIN"/>
    <property type="match status" value="1"/>
</dbReference>